<feature type="domain" description="WSC" evidence="3">
    <location>
        <begin position="133"/>
        <end position="225"/>
    </location>
</feature>
<dbReference type="Pfam" id="PF01822">
    <property type="entry name" value="WSC"/>
    <property type="match status" value="2"/>
</dbReference>
<evidence type="ECO:0000256" key="2">
    <source>
        <dbReference type="SAM" id="SignalP"/>
    </source>
</evidence>
<dbReference type="SMART" id="SM00321">
    <property type="entry name" value="WSC"/>
    <property type="match status" value="2"/>
</dbReference>
<proteinExistence type="predicted"/>
<sequence>MLRLLTLAAALPALTLAQVTSNYYGCYTEVTGRALSANTTSDFTLMDEPLCKAFCTTGANAYALWGLEYSGECYCADTLAQGSFPTFATDCSNTCPGDPATTCGGGNRLSLYGSSATPPTVTYNSYPPPAVTTYTPVDCYVEPPSGRALPGASTSSNSMTVEACASFCLNSGFKTFGLEYERECWCDNVNGGTVATSPAECNMACNGDAGQVCGGSERLSVWEWV</sequence>
<keyword evidence="1" id="KW-0677">Repeat</keyword>
<dbReference type="InterPro" id="IPR002889">
    <property type="entry name" value="WSC_carb-bd"/>
</dbReference>
<reference evidence="4" key="1">
    <citation type="submission" date="2023-06" db="EMBL/GenBank/DDBJ databases">
        <title>Genome-scale phylogeny and comparative genomics of the fungal order Sordariales.</title>
        <authorList>
            <consortium name="Lawrence Berkeley National Laboratory"/>
            <person name="Hensen N."/>
            <person name="Bonometti L."/>
            <person name="Westerberg I."/>
            <person name="Brannstrom I.O."/>
            <person name="Guillou S."/>
            <person name="Cros-Aarteil S."/>
            <person name="Calhoun S."/>
            <person name="Haridas S."/>
            <person name="Kuo A."/>
            <person name="Mondo S."/>
            <person name="Pangilinan J."/>
            <person name="Riley R."/>
            <person name="Labutti K."/>
            <person name="Andreopoulos B."/>
            <person name="Lipzen A."/>
            <person name="Chen C."/>
            <person name="Yanf M."/>
            <person name="Daum C."/>
            <person name="Ng V."/>
            <person name="Clum A."/>
            <person name="Steindorff A."/>
            <person name="Ohm R."/>
            <person name="Martin F."/>
            <person name="Silar P."/>
            <person name="Natvig D."/>
            <person name="Lalanne C."/>
            <person name="Gautier V."/>
            <person name="Ament-Velasquez S.L."/>
            <person name="Kruys A."/>
            <person name="Hutchinson M.I."/>
            <person name="Powell A.J."/>
            <person name="Barry K."/>
            <person name="Miller A.N."/>
            <person name="Grigoriev I.V."/>
            <person name="Debuchy R."/>
            <person name="Gladieux P."/>
            <person name="Thoren M.H."/>
            <person name="Johannesson H."/>
        </authorList>
    </citation>
    <scope>NUCLEOTIDE SEQUENCE</scope>
    <source>
        <strain evidence="4">SMH2532-1</strain>
    </source>
</reference>
<dbReference type="PANTHER" id="PTHR45964:SF9">
    <property type="entry name" value="SULFOTRANSFERASE"/>
    <property type="match status" value="1"/>
</dbReference>
<keyword evidence="2" id="KW-0732">Signal</keyword>
<keyword evidence="5" id="KW-1185">Reference proteome</keyword>
<dbReference type="Proteomes" id="UP001174936">
    <property type="component" value="Unassembled WGS sequence"/>
</dbReference>
<dbReference type="EMBL" id="JAULSV010000004">
    <property type="protein sequence ID" value="KAK0647060.1"/>
    <property type="molecule type" value="Genomic_DNA"/>
</dbReference>
<protein>
    <submittedName>
        <fullName evidence="4">WSC domain-containing protein</fullName>
    </submittedName>
</protein>
<feature type="signal peptide" evidence="2">
    <location>
        <begin position="1"/>
        <end position="17"/>
    </location>
</feature>
<evidence type="ECO:0000313" key="4">
    <source>
        <dbReference type="EMBL" id="KAK0647060.1"/>
    </source>
</evidence>
<dbReference type="InterPro" id="IPR051589">
    <property type="entry name" value="Sialate-O-sulfotransferase"/>
</dbReference>
<feature type="chain" id="PRO_5041426586" evidence="2">
    <location>
        <begin position="18"/>
        <end position="225"/>
    </location>
</feature>
<evidence type="ECO:0000256" key="1">
    <source>
        <dbReference type="ARBA" id="ARBA00022737"/>
    </source>
</evidence>
<organism evidence="4 5">
    <name type="scientific">Cercophora newfieldiana</name>
    <dbReference type="NCBI Taxonomy" id="92897"/>
    <lineage>
        <taxon>Eukaryota</taxon>
        <taxon>Fungi</taxon>
        <taxon>Dikarya</taxon>
        <taxon>Ascomycota</taxon>
        <taxon>Pezizomycotina</taxon>
        <taxon>Sordariomycetes</taxon>
        <taxon>Sordariomycetidae</taxon>
        <taxon>Sordariales</taxon>
        <taxon>Lasiosphaeriaceae</taxon>
        <taxon>Cercophora</taxon>
    </lineage>
</organism>
<gene>
    <name evidence="4" type="ORF">B0T16DRAFT_414648</name>
</gene>
<evidence type="ECO:0000313" key="5">
    <source>
        <dbReference type="Proteomes" id="UP001174936"/>
    </source>
</evidence>
<name>A0AA40CQ73_9PEZI</name>
<comment type="caution">
    <text evidence="4">The sequence shown here is derived from an EMBL/GenBank/DDBJ whole genome shotgun (WGS) entry which is preliminary data.</text>
</comment>
<dbReference type="AlphaFoldDB" id="A0AA40CQ73"/>
<evidence type="ECO:0000259" key="3">
    <source>
        <dbReference type="PROSITE" id="PS51212"/>
    </source>
</evidence>
<accession>A0AA40CQ73</accession>
<feature type="domain" description="WSC" evidence="3">
    <location>
        <begin position="20"/>
        <end position="115"/>
    </location>
</feature>
<dbReference type="PANTHER" id="PTHR45964">
    <property type="entry name" value="WSCD FAMILY MEMBER CG9164"/>
    <property type="match status" value="1"/>
</dbReference>
<dbReference type="PROSITE" id="PS51212">
    <property type="entry name" value="WSC"/>
    <property type="match status" value="2"/>
</dbReference>